<dbReference type="AlphaFoldDB" id="W0F4C5"/>
<evidence type="ECO:0008006" key="4">
    <source>
        <dbReference type="Google" id="ProtNLM"/>
    </source>
</evidence>
<organism evidence="2 3">
    <name type="scientific">Niabella soli DSM 19437</name>
    <dbReference type="NCBI Taxonomy" id="929713"/>
    <lineage>
        <taxon>Bacteria</taxon>
        <taxon>Pseudomonadati</taxon>
        <taxon>Bacteroidota</taxon>
        <taxon>Chitinophagia</taxon>
        <taxon>Chitinophagales</taxon>
        <taxon>Chitinophagaceae</taxon>
        <taxon>Niabella</taxon>
    </lineage>
</organism>
<dbReference type="STRING" id="929713.NIASO_15585"/>
<evidence type="ECO:0000313" key="3">
    <source>
        <dbReference type="Proteomes" id="UP000003586"/>
    </source>
</evidence>
<protein>
    <recommendedName>
        <fullName evidence="4">Glycoside hydrolase family 5 domain-containing protein</fullName>
    </recommendedName>
</protein>
<name>W0F4C5_9BACT</name>
<keyword evidence="1" id="KW-0732">Signal</keyword>
<dbReference type="SUPFAM" id="SSF51445">
    <property type="entry name" value="(Trans)glycosidases"/>
    <property type="match status" value="1"/>
</dbReference>
<dbReference type="InterPro" id="IPR017853">
    <property type="entry name" value="GH"/>
</dbReference>
<gene>
    <name evidence="2" type="ORF">NIASO_15585</name>
</gene>
<keyword evidence="3" id="KW-1185">Reference proteome</keyword>
<feature type="signal peptide" evidence="1">
    <location>
        <begin position="1"/>
        <end position="28"/>
    </location>
</feature>
<dbReference type="eggNOG" id="ENOG5033TBN">
    <property type="taxonomic scope" value="Bacteria"/>
</dbReference>
<dbReference type="Gene3D" id="3.20.20.80">
    <property type="entry name" value="Glycosidases"/>
    <property type="match status" value="1"/>
</dbReference>
<dbReference type="KEGG" id="nso:NIASO_15585"/>
<dbReference type="Proteomes" id="UP000003586">
    <property type="component" value="Chromosome"/>
</dbReference>
<dbReference type="HOGENOM" id="CLU_577257_0_0_10"/>
<evidence type="ECO:0000256" key="1">
    <source>
        <dbReference type="SAM" id="SignalP"/>
    </source>
</evidence>
<feature type="chain" id="PRO_5004788514" description="Glycoside hydrolase family 5 domain-containing protein" evidence="1">
    <location>
        <begin position="29"/>
        <end position="473"/>
    </location>
</feature>
<accession>W0F4C5</accession>
<dbReference type="RefSeq" id="WP_025299003.1">
    <property type="nucleotide sequence ID" value="NZ_CP007035.1"/>
</dbReference>
<sequence>MKSINMIKNTFILLTLVVLMANCSKGSASNKGTDNGGEAPGEQVTIDVTKTVSANFAGFGTQYNQNVYAAISAVDGITTANIGQLEAKVKALKSRYVRIFFDSRAWPADPGYSTATADFMTSFLKTVQLAQDGGAATINITFWHTSTPEEMPAFADILKELIVTRGLSSVKEVTIQNEPNSTSMTMDYYKTCYTALDQALTIRGIRNKINFVGGDLVQTNQQAWFGYLAANMGDLLSGYSTHIYWDDNDAAKPMTRLTEVAAIVKAPGSANKPVYITEYGVRGGNKTGAPDPGYLTGTSTPIAQTPVAAMQNALFQINGLNLGFSGFIRWDCYKAKYDNGTQYFSCIGSGTDGYPLYPLYYMTWLFNHTSEPGWRVVSSYPTAGDNRPIIAAAMINATASEQTIYVINKSSGQVAYTAGGLIPNKKYTVCSFNNNNNGQLEKSEATAGGDGKILHTIKPNSFVAITTYDLTLP</sequence>
<reference evidence="2 3" key="1">
    <citation type="submission" date="2013-12" db="EMBL/GenBank/DDBJ databases">
        <authorList>
            <consortium name="DOE Joint Genome Institute"/>
            <person name="Eisen J."/>
            <person name="Huntemann M."/>
            <person name="Han J."/>
            <person name="Chen A."/>
            <person name="Kyrpides N."/>
            <person name="Mavromatis K."/>
            <person name="Markowitz V."/>
            <person name="Palaniappan K."/>
            <person name="Ivanova N."/>
            <person name="Schaumberg A."/>
            <person name="Pati A."/>
            <person name="Liolios K."/>
            <person name="Nordberg H.P."/>
            <person name="Cantor M.N."/>
            <person name="Hua S.X."/>
            <person name="Woyke T."/>
        </authorList>
    </citation>
    <scope>NUCLEOTIDE SEQUENCE [LARGE SCALE GENOMIC DNA]</scope>
    <source>
        <strain evidence="3">DSM 19437</strain>
    </source>
</reference>
<proteinExistence type="predicted"/>
<dbReference type="EMBL" id="CP007035">
    <property type="protein sequence ID" value="AHF17862.1"/>
    <property type="molecule type" value="Genomic_DNA"/>
</dbReference>
<evidence type="ECO:0000313" key="2">
    <source>
        <dbReference type="EMBL" id="AHF17862.1"/>
    </source>
</evidence>